<dbReference type="Pfam" id="PF00535">
    <property type="entry name" value="Glycos_transf_2"/>
    <property type="match status" value="1"/>
</dbReference>
<dbReference type="PANTHER" id="PTHR43630:SF2">
    <property type="entry name" value="GLYCOSYLTRANSFERASE"/>
    <property type="match status" value="1"/>
</dbReference>
<accession>A0A2U8FTE7</accession>
<dbReference type="SUPFAM" id="SSF53448">
    <property type="entry name" value="Nucleotide-diphospho-sugar transferases"/>
    <property type="match status" value="1"/>
</dbReference>
<reference evidence="3 4" key="1">
    <citation type="submission" date="2018-05" db="EMBL/GenBank/DDBJ databases">
        <title>complete genome sequence of Aquabacterium olei NBRC 110486.</title>
        <authorList>
            <person name="Tang B."/>
            <person name="Chang J."/>
            <person name="Zhang L."/>
            <person name="Yang H."/>
        </authorList>
    </citation>
    <scope>NUCLEOTIDE SEQUENCE [LARGE SCALE GENOMIC DNA]</scope>
    <source>
        <strain evidence="3 4">NBRC 110486</strain>
    </source>
</reference>
<organism evidence="3 4">
    <name type="scientific">Aquabacterium olei</name>
    <dbReference type="NCBI Taxonomy" id="1296669"/>
    <lineage>
        <taxon>Bacteria</taxon>
        <taxon>Pseudomonadati</taxon>
        <taxon>Pseudomonadota</taxon>
        <taxon>Betaproteobacteria</taxon>
        <taxon>Burkholderiales</taxon>
        <taxon>Aquabacterium</taxon>
    </lineage>
</organism>
<dbReference type="AlphaFoldDB" id="A0A2U8FTE7"/>
<dbReference type="InterPro" id="IPR001173">
    <property type="entry name" value="Glyco_trans_2-like"/>
</dbReference>
<dbReference type="InterPro" id="IPR029044">
    <property type="entry name" value="Nucleotide-diphossugar_trans"/>
</dbReference>
<dbReference type="Proteomes" id="UP000244892">
    <property type="component" value="Chromosome"/>
</dbReference>
<keyword evidence="4" id="KW-1185">Reference proteome</keyword>
<dbReference type="CDD" id="cd02511">
    <property type="entry name" value="Beta4Glucosyltransferase"/>
    <property type="match status" value="1"/>
</dbReference>
<dbReference type="RefSeq" id="WP_109037305.1">
    <property type="nucleotide sequence ID" value="NZ_CP029210.1"/>
</dbReference>
<gene>
    <name evidence="3" type="ORF">DEH84_13410</name>
</gene>
<name>A0A2U8FTE7_9BURK</name>
<keyword evidence="3" id="KW-0808">Transferase</keyword>
<dbReference type="GO" id="GO:0016740">
    <property type="term" value="F:transferase activity"/>
    <property type="evidence" value="ECO:0007669"/>
    <property type="project" value="UniProtKB-KW"/>
</dbReference>
<dbReference type="InterPro" id="IPR011990">
    <property type="entry name" value="TPR-like_helical_dom_sf"/>
</dbReference>
<evidence type="ECO:0000256" key="1">
    <source>
        <dbReference type="ARBA" id="ARBA00038494"/>
    </source>
</evidence>
<dbReference type="Gene3D" id="1.25.40.10">
    <property type="entry name" value="Tetratricopeptide repeat domain"/>
    <property type="match status" value="1"/>
</dbReference>
<comment type="similarity">
    <text evidence="1">Belongs to the glycosyltransferase 2 family. WaaE/KdtX subfamily.</text>
</comment>
<evidence type="ECO:0000313" key="3">
    <source>
        <dbReference type="EMBL" id="AWI54309.1"/>
    </source>
</evidence>
<feature type="domain" description="Glycosyltransferase 2-like" evidence="2">
    <location>
        <begin position="7"/>
        <end position="90"/>
    </location>
</feature>
<dbReference type="OrthoDB" id="9815923at2"/>
<dbReference type="SUPFAM" id="SSF48452">
    <property type="entry name" value="TPR-like"/>
    <property type="match status" value="1"/>
</dbReference>
<evidence type="ECO:0000313" key="4">
    <source>
        <dbReference type="Proteomes" id="UP000244892"/>
    </source>
</evidence>
<dbReference type="KEGG" id="aon:DEH84_13410"/>
<dbReference type="EMBL" id="CP029210">
    <property type="protein sequence ID" value="AWI54309.1"/>
    <property type="molecule type" value="Genomic_DNA"/>
</dbReference>
<proteinExistence type="inferred from homology"/>
<evidence type="ECO:0000259" key="2">
    <source>
        <dbReference type="Pfam" id="PF00535"/>
    </source>
</evidence>
<sequence length="361" mass="39747">MYRTALVLIARNEAHCIERCLNSLRPWVDQMIVLDTGSEDDTPARAAAAGAEVHHFQWVDDFSAARNAALAHSQADWNIVVDADEWLDSGGEALAGLRQQHPDFVGALFVNSSFDTSTSGVSAHAGSWISRVLPRGIQYEGLIHEQPRHALPVVRLPVTLGHDGYERAAMDHKGNRNALILQRALQSEPDNAYLLYQAGKDHEVHDRFEAAHAAYVQAWARCDPGAPWRHDLLIRHLFVMKQVGALADALALAEQEMPYWMHSADFFFTLGDLLLSQAVAAPSEASVILPVIESSWQRCLELGDTLDLEGSVAGRGSHLAAHNLMVFHESLGQAEPAAYYRDLAERLKSTNAVSSHSSGRR</sequence>
<dbReference type="Gene3D" id="3.90.550.10">
    <property type="entry name" value="Spore Coat Polysaccharide Biosynthesis Protein SpsA, Chain A"/>
    <property type="match status" value="1"/>
</dbReference>
<protein>
    <submittedName>
        <fullName evidence="3">Family 2 glycosyl transferase</fullName>
    </submittedName>
</protein>
<dbReference type="PANTHER" id="PTHR43630">
    <property type="entry name" value="POLY-BETA-1,6-N-ACETYL-D-GLUCOSAMINE SYNTHASE"/>
    <property type="match status" value="1"/>
</dbReference>